<accession>A0A9W8N869</accession>
<evidence type="ECO:0000313" key="2">
    <source>
        <dbReference type="Proteomes" id="UP001148614"/>
    </source>
</evidence>
<name>A0A9W8N869_9PEZI</name>
<protein>
    <submittedName>
        <fullName evidence="1">Uncharacterized protein</fullName>
    </submittedName>
</protein>
<organism evidence="1 2">
    <name type="scientific">Xylaria arbuscula</name>
    <dbReference type="NCBI Taxonomy" id="114810"/>
    <lineage>
        <taxon>Eukaryota</taxon>
        <taxon>Fungi</taxon>
        <taxon>Dikarya</taxon>
        <taxon>Ascomycota</taxon>
        <taxon>Pezizomycotina</taxon>
        <taxon>Sordariomycetes</taxon>
        <taxon>Xylariomycetidae</taxon>
        <taxon>Xylariales</taxon>
        <taxon>Xylariaceae</taxon>
        <taxon>Xylaria</taxon>
    </lineage>
</organism>
<comment type="caution">
    <text evidence="1">The sequence shown here is derived from an EMBL/GenBank/DDBJ whole genome shotgun (WGS) entry which is preliminary data.</text>
</comment>
<sequence>MAPSNDALRVGSLPTPLGCDDIGCYMISSDDELRRGTNVSSPTPYHVTANASCPTASVHSDYTSANPAIMIILRDEAKAEKV</sequence>
<evidence type="ECO:0000313" key="1">
    <source>
        <dbReference type="EMBL" id="KAJ3562060.1"/>
    </source>
</evidence>
<dbReference type="AlphaFoldDB" id="A0A9W8N869"/>
<reference evidence="1" key="1">
    <citation type="submission" date="2022-07" db="EMBL/GenBank/DDBJ databases">
        <title>Genome Sequence of Xylaria arbuscula.</title>
        <authorList>
            <person name="Buettner E."/>
        </authorList>
    </citation>
    <scope>NUCLEOTIDE SEQUENCE</scope>
    <source>
        <strain evidence="1">VT107</strain>
    </source>
</reference>
<proteinExistence type="predicted"/>
<gene>
    <name evidence="1" type="ORF">NPX13_g8707</name>
</gene>
<keyword evidence="2" id="KW-1185">Reference proteome</keyword>
<dbReference type="EMBL" id="JANPWZ010001961">
    <property type="protein sequence ID" value="KAJ3562060.1"/>
    <property type="molecule type" value="Genomic_DNA"/>
</dbReference>
<dbReference type="Proteomes" id="UP001148614">
    <property type="component" value="Unassembled WGS sequence"/>
</dbReference>